<comment type="caution">
    <text evidence="12">The sequence shown here is derived from an EMBL/GenBank/DDBJ whole genome shotgun (WGS) entry which is preliminary data.</text>
</comment>
<keyword evidence="7 9" id="KW-0234">DNA repair</keyword>
<dbReference type="Pfam" id="PF02463">
    <property type="entry name" value="SMC_N"/>
    <property type="match status" value="1"/>
</dbReference>
<sequence length="550" mass="61242">MLSSLTIKNFALIEDIKLPLQDKFTVITGETGSGKSILLGALSLLLGNRVDKSTVRDPEKKCIVEGVFEVDAYNLQAFFNEEDLDYESQTFIRREILPSGKSRAFINDTPVNLQQLKALGQQLIDIHSQHETLSVTSAAYQLQVIDTLAKNQEEIQKYQEALAAYQETHIALETLKEEQAVAKKTYDYHSFLLEELKAASLKPSLLADLEERYKQLTNVEELKENLSGASYHLQQEEIGAMSSLLLAKQKLQSLVKFGNQYEQLHQRVASSLVDLEDVVVELDRLSEAIEDNPTELTSVSEQLEKIYALQQKHQVNSVEELIEIQTDLTQKVSLTENANEQLAALEEQLKTLKDKALAIAEKLHKNREKIAVKLAKQIESLLKQIGMPNAQLDISTTKTGNLLSNGITQVDWLLAANKGVGFGSIKKSASGGELSRITLAVKRILAFYSNMPTIIFDEIDTGVSGEVAQKMGDIMKEMSSKMQVISITHLPQIAAKGNWHLKVYKQTNVNKTQTHLKVLSTDERIEELAEMLGGKSKTASAIAHAKTLLE</sequence>
<feature type="coiled-coil region" evidence="10">
    <location>
        <begin position="328"/>
        <end position="362"/>
    </location>
</feature>
<dbReference type="InterPro" id="IPR003395">
    <property type="entry name" value="RecF/RecN/SMC_N"/>
</dbReference>
<dbReference type="RefSeq" id="WP_183478057.1">
    <property type="nucleotide sequence ID" value="NZ_JACIFO010000008.1"/>
</dbReference>
<evidence type="ECO:0000313" key="12">
    <source>
        <dbReference type="EMBL" id="MBB4119709.1"/>
    </source>
</evidence>
<evidence type="ECO:0000256" key="2">
    <source>
        <dbReference type="ARBA" id="ARBA00009441"/>
    </source>
</evidence>
<dbReference type="PANTHER" id="PTHR11059:SF0">
    <property type="entry name" value="DNA REPAIR PROTEIN RECN"/>
    <property type="match status" value="1"/>
</dbReference>
<accession>A0A840EMU6</accession>
<keyword evidence="6" id="KW-0067">ATP-binding</keyword>
<keyword evidence="10" id="KW-0175">Coiled coil</keyword>
<evidence type="ECO:0000256" key="1">
    <source>
        <dbReference type="ARBA" id="ARBA00003618"/>
    </source>
</evidence>
<proteinExistence type="inferred from homology"/>
<dbReference type="NCBIfam" id="TIGR00634">
    <property type="entry name" value="recN"/>
    <property type="match status" value="1"/>
</dbReference>
<keyword evidence="13" id="KW-1185">Reference proteome</keyword>
<comment type="function">
    <text evidence="1 9">May be involved in recombinational repair of damaged DNA.</text>
</comment>
<dbReference type="InterPro" id="IPR027417">
    <property type="entry name" value="P-loop_NTPase"/>
</dbReference>
<evidence type="ECO:0000256" key="6">
    <source>
        <dbReference type="ARBA" id="ARBA00022840"/>
    </source>
</evidence>
<evidence type="ECO:0000256" key="5">
    <source>
        <dbReference type="ARBA" id="ARBA00022763"/>
    </source>
</evidence>
<organism evidence="12 13">
    <name type="scientific">Mesonia hippocampi</name>
    <dbReference type="NCBI Taxonomy" id="1628250"/>
    <lineage>
        <taxon>Bacteria</taxon>
        <taxon>Pseudomonadati</taxon>
        <taxon>Bacteroidota</taxon>
        <taxon>Flavobacteriia</taxon>
        <taxon>Flavobacteriales</taxon>
        <taxon>Flavobacteriaceae</taxon>
        <taxon>Mesonia</taxon>
    </lineage>
</organism>
<gene>
    <name evidence="12" type="ORF">GGR32_002015</name>
</gene>
<dbReference type="GO" id="GO:0006281">
    <property type="term" value="P:DNA repair"/>
    <property type="evidence" value="ECO:0007669"/>
    <property type="project" value="UniProtKB-KW"/>
</dbReference>
<evidence type="ECO:0000259" key="11">
    <source>
        <dbReference type="Pfam" id="PF02463"/>
    </source>
</evidence>
<feature type="coiled-coil region" evidence="10">
    <location>
        <begin position="148"/>
        <end position="178"/>
    </location>
</feature>
<feature type="domain" description="RecF/RecN/SMC N-terminal" evidence="11">
    <location>
        <begin position="1"/>
        <end position="508"/>
    </location>
</feature>
<dbReference type="EMBL" id="JACIFO010000008">
    <property type="protein sequence ID" value="MBB4119709.1"/>
    <property type="molecule type" value="Genomic_DNA"/>
</dbReference>
<keyword evidence="4" id="KW-0547">Nucleotide-binding</keyword>
<dbReference type="InterPro" id="IPR004604">
    <property type="entry name" value="DNA_recomb/repair_RecN"/>
</dbReference>
<dbReference type="PANTHER" id="PTHR11059">
    <property type="entry name" value="DNA REPAIR PROTEIN RECN"/>
    <property type="match status" value="1"/>
</dbReference>
<dbReference type="CDD" id="cd03241">
    <property type="entry name" value="ABC_RecN"/>
    <property type="match status" value="1"/>
</dbReference>
<dbReference type="Proteomes" id="UP000553034">
    <property type="component" value="Unassembled WGS sequence"/>
</dbReference>
<dbReference type="GO" id="GO:0006310">
    <property type="term" value="P:DNA recombination"/>
    <property type="evidence" value="ECO:0007669"/>
    <property type="project" value="InterPro"/>
</dbReference>
<protein>
    <recommendedName>
        <fullName evidence="3 9">DNA repair protein RecN</fullName>
    </recommendedName>
    <alternativeName>
        <fullName evidence="8 9">Recombination protein N</fullName>
    </alternativeName>
</protein>
<evidence type="ECO:0000256" key="8">
    <source>
        <dbReference type="ARBA" id="ARBA00033408"/>
    </source>
</evidence>
<dbReference type="SUPFAM" id="SSF52540">
    <property type="entry name" value="P-loop containing nucleoside triphosphate hydrolases"/>
    <property type="match status" value="2"/>
</dbReference>
<dbReference type="PIRSF" id="PIRSF003128">
    <property type="entry name" value="RecN"/>
    <property type="match status" value="1"/>
</dbReference>
<comment type="similarity">
    <text evidence="2 9">Belongs to the RecN family.</text>
</comment>
<evidence type="ECO:0000256" key="7">
    <source>
        <dbReference type="ARBA" id="ARBA00023204"/>
    </source>
</evidence>
<dbReference type="AlphaFoldDB" id="A0A840EMU6"/>
<evidence type="ECO:0000256" key="4">
    <source>
        <dbReference type="ARBA" id="ARBA00022741"/>
    </source>
</evidence>
<dbReference type="GO" id="GO:0005524">
    <property type="term" value="F:ATP binding"/>
    <property type="evidence" value="ECO:0007669"/>
    <property type="project" value="UniProtKB-KW"/>
</dbReference>
<keyword evidence="5 9" id="KW-0227">DNA damage</keyword>
<name>A0A840EMU6_9FLAO</name>
<evidence type="ECO:0000256" key="9">
    <source>
        <dbReference type="PIRNR" id="PIRNR003128"/>
    </source>
</evidence>
<evidence type="ECO:0000256" key="3">
    <source>
        <dbReference type="ARBA" id="ARBA00021315"/>
    </source>
</evidence>
<dbReference type="Gene3D" id="3.40.50.300">
    <property type="entry name" value="P-loop containing nucleotide triphosphate hydrolases"/>
    <property type="match status" value="2"/>
</dbReference>
<dbReference type="GO" id="GO:0043590">
    <property type="term" value="C:bacterial nucleoid"/>
    <property type="evidence" value="ECO:0007669"/>
    <property type="project" value="TreeGrafter"/>
</dbReference>
<evidence type="ECO:0000313" key="13">
    <source>
        <dbReference type="Proteomes" id="UP000553034"/>
    </source>
</evidence>
<evidence type="ECO:0000256" key="10">
    <source>
        <dbReference type="SAM" id="Coils"/>
    </source>
</evidence>
<reference evidence="12 13" key="1">
    <citation type="submission" date="2020-08" db="EMBL/GenBank/DDBJ databases">
        <title>Genomic Encyclopedia of Type Strains, Phase IV (KMG-IV): sequencing the most valuable type-strain genomes for metagenomic binning, comparative biology and taxonomic classification.</title>
        <authorList>
            <person name="Goeker M."/>
        </authorList>
    </citation>
    <scope>NUCLEOTIDE SEQUENCE [LARGE SCALE GENOMIC DNA]</scope>
    <source>
        <strain evidence="12 13">DSM 29568</strain>
    </source>
</reference>
<dbReference type="GO" id="GO:0009432">
    <property type="term" value="P:SOS response"/>
    <property type="evidence" value="ECO:0007669"/>
    <property type="project" value="TreeGrafter"/>
</dbReference>